<dbReference type="AlphaFoldDB" id="A0A1I2L165"/>
<gene>
    <name evidence="2" type="ORF">SAMN04488025_10396</name>
</gene>
<keyword evidence="1" id="KW-1133">Transmembrane helix</keyword>
<reference evidence="2 3" key="1">
    <citation type="submission" date="2016-10" db="EMBL/GenBank/DDBJ databases">
        <authorList>
            <person name="de Groot N.N."/>
        </authorList>
    </citation>
    <scope>NUCLEOTIDE SEQUENCE [LARGE SCALE GENOMIC DNA]</scope>
    <source>
        <strain evidence="2 3">DSM 44945</strain>
    </source>
</reference>
<keyword evidence="1" id="KW-0472">Membrane</keyword>
<evidence type="ECO:0000256" key="1">
    <source>
        <dbReference type="SAM" id="Phobius"/>
    </source>
</evidence>
<proteinExistence type="predicted"/>
<dbReference type="Gene3D" id="3.30.450.40">
    <property type="match status" value="1"/>
</dbReference>
<sequence>MPSWDEYIIGNLDEFSWMKYVILGFALVLFFAAIAICYRIFTGKWIPYGFQTPEKKGMDKTTGSDVEISGLPDEMESAAEVAPGLYPLKDYMDEKDRKIDMLKRILHHIEQDMKREADRNNNFIAVLEILADGVSTALIRSYNKSGDAFEIDYPYVIDSIQSAMANEKAVHPGVAVFIVDPEDRGRLRPYQVIGFGSSFRNYRPSLTIKSPEGWVWLNESTKYWDKLLDCEIPFAELPPQTRSMIASPIFANEEKLGILTVNADVPDAFEHPLYPRYVAAFAKVLTSLLYIDRKFSQGSFEEGKPG</sequence>
<dbReference type="InterPro" id="IPR029016">
    <property type="entry name" value="GAF-like_dom_sf"/>
</dbReference>
<dbReference type="SUPFAM" id="SSF55781">
    <property type="entry name" value="GAF domain-like"/>
    <property type="match status" value="1"/>
</dbReference>
<accession>A0A1I2L165</accession>
<evidence type="ECO:0000313" key="3">
    <source>
        <dbReference type="Proteomes" id="UP000198661"/>
    </source>
</evidence>
<name>A0A1I2L165_9BACL</name>
<evidence type="ECO:0000313" key="2">
    <source>
        <dbReference type="EMBL" id="SFF71187.1"/>
    </source>
</evidence>
<keyword evidence="3" id="KW-1185">Reference proteome</keyword>
<feature type="transmembrane region" description="Helical" evidence="1">
    <location>
        <begin position="20"/>
        <end position="41"/>
    </location>
</feature>
<evidence type="ECO:0008006" key="4">
    <source>
        <dbReference type="Google" id="ProtNLM"/>
    </source>
</evidence>
<dbReference type="RefSeq" id="WP_092035736.1">
    <property type="nucleotide sequence ID" value="NZ_FOOK01000003.1"/>
</dbReference>
<keyword evidence="1" id="KW-0812">Transmembrane</keyword>
<organism evidence="2 3">
    <name type="scientific">Planifilum fulgidum</name>
    <dbReference type="NCBI Taxonomy" id="201973"/>
    <lineage>
        <taxon>Bacteria</taxon>
        <taxon>Bacillati</taxon>
        <taxon>Bacillota</taxon>
        <taxon>Bacilli</taxon>
        <taxon>Bacillales</taxon>
        <taxon>Thermoactinomycetaceae</taxon>
        <taxon>Planifilum</taxon>
    </lineage>
</organism>
<dbReference type="OrthoDB" id="2986412at2"/>
<protein>
    <recommendedName>
        <fullName evidence="4">GAF domain-containing protein</fullName>
    </recommendedName>
</protein>
<dbReference type="Proteomes" id="UP000198661">
    <property type="component" value="Unassembled WGS sequence"/>
</dbReference>
<dbReference type="EMBL" id="FOOK01000003">
    <property type="protein sequence ID" value="SFF71187.1"/>
    <property type="molecule type" value="Genomic_DNA"/>
</dbReference>